<sequence length="84" mass="8947">MVPSVGSQSMSLMYSNSLLNVSLTDHGDIHVEDTNDIVTNSLANNHPLEIEAISFSSAGWNPKPASAISPLMLMSSMSICLLGR</sequence>
<proteinExistence type="predicted"/>
<protein>
    <submittedName>
        <fullName evidence="1">Uncharacterized protein</fullName>
    </submittedName>
</protein>
<keyword evidence="2" id="KW-1185">Reference proteome</keyword>
<comment type="caution">
    <text evidence="1">The sequence shown here is derived from an EMBL/GenBank/DDBJ whole genome shotgun (WGS) entry which is preliminary data.</text>
</comment>
<dbReference type="EMBL" id="JAYMYS010000002">
    <property type="protein sequence ID" value="KAK7406489.1"/>
    <property type="molecule type" value="Genomic_DNA"/>
</dbReference>
<reference evidence="1 2" key="1">
    <citation type="submission" date="2024-01" db="EMBL/GenBank/DDBJ databases">
        <title>The genomes of 5 underutilized Papilionoideae crops provide insights into root nodulation and disease resistanc.</title>
        <authorList>
            <person name="Jiang F."/>
        </authorList>
    </citation>
    <scope>NUCLEOTIDE SEQUENCE [LARGE SCALE GENOMIC DNA]</scope>
    <source>
        <strain evidence="1">DUOXIRENSHENG_FW03</strain>
        <tissue evidence="1">Leaves</tissue>
    </source>
</reference>
<organism evidence="1 2">
    <name type="scientific">Psophocarpus tetragonolobus</name>
    <name type="common">Winged bean</name>
    <name type="synonym">Dolichos tetragonolobus</name>
    <dbReference type="NCBI Taxonomy" id="3891"/>
    <lineage>
        <taxon>Eukaryota</taxon>
        <taxon>Viridiplantae</taxon>
        <taxon>Streptophyta</taxon>
        <taxon>Embryophyta</taxon>
        <taxon>Tracheophyta</taxon>
        <taxon>Spermatophyta</taxon>
        <taxon>Magnoliopsida</taxon>
        <taxon>eudicotyledons</taxon>
        <taxon>Gunneridae</taxon>
        <taxon>Pentapetalae</taxon>
        <taxon>rosids</taxon>
        <taxon>fabids</taxon>
        <taxon>Fabales</taxon>
        <taxon>Fabaceae</taxon>
        <taxon>Papilionoideae</taxon>
        <taxon>50 kb inversion clade</taxon>
        <taxon>NPAAA clade</taxon>
        <taxon>indigoferoid/millettioid clade</taxon>
        <taxon>Phaseoleae</taxon>
        <taxon>Psophocarpus</taxon>
    </lineage>
</organism>
<accession>A0AAN9SU82</accession>
<evidence type="ECO:0000313" key="2">
    <source>
        <dbReference type="Proteomes" id="UP001386955"/>
    </source>
</evidence>
<evidence type="ECO:0000313" key="1">
    <source>
        <dbReference type="EMBL" id="KAK7406489.1"/>
    </source>
</evidence>
<name>A0AAN9SU82_PSOTE</name>
<dbReference type="Proteomes" id="UP001386955">
    <property type="component" value="Unassembled WGS sequence"/>
</dbReference>
<gene>
    <name evidence="1" type="ORF">VNO78_08116</name>
</gene>
<dbReference type="AlphaFoldDB" id="A0AAN9SU82"/>